<protein>
    <recommendedName>
        <fullName evidence="5">Glycosyltransferase</fullName>
    </recommendedName>
</protein>
<dbReference type="EMBL" id="FMZL01000001">
    <property type="protein sequence ID" value="SDB97578.1"/>
    <property type="molecule type" value="Genomic_DNA"/>
</dbReference>
<dbReference type="Pfam" id="PF22053">
    <property type="entry name" value="DUF6938"/>
    <property type="match status" value="1"/>
</dbReference>
<dbReference type="InterPro" id="IPR054218">
    <property type="entry name" value="DUF6938"/>
</dbReference>
<keyword evidence="4" id="KW-1185">Reference proteome</keyword>
<evidence type="ECO:0000259" key="2">
    <source>
        <dbReference type="Pfam" id="PF22053"/>
    </source>
</evidence>
<dbReference type="RefSeq" id="WP_090844387.1">
    <property type="nucleotide sequence ID" value="NZ_FMZL01000001.1"/>
</dbReference>
<evidence type="ECO:0000313" key="4">
    <source>
        <dbReference type="Proteomes" id="UP000198528"/>
    </source>
</evidence>
<dbReference type="STRING" id="604330.SAMN04489857_0502"/>
<dbReference type="Proteomes" id="UP000198528">
    <property type="component" value="Unassembled WGS sequence"/>
</dbReference>
<accession>A0A1G6HTV3</accession>
<name>A0A1G6HTV3_9ACTN</name>
<proteinExistence type="predicted"/>
<organism evidence="3 4">
    <name type="scientific">Parafannyhessea umbonata</name>
    <dbReference type="NCBI Taxonomy" id="604330"/>
    <lineage>
        <taxon>Bacteria</taxon>
        <taxon>Bacillati</taxon>
        <taxon>Actinomycetota</taxon>
        <taxon>Coriobacteriia</taxon>
        <taxon>Coriobacteriales</taxon>
        <taxon>Atopobiaceae</taxon>
        <taxon>Parafannyhessea</taxon>
    </lineage>
</organism>
<reference evidence="4" key="1">
    <citation type="submission" date="2016-10" db="EMBL/GenBank/DDBJ databases">
        <authorList>
            <person name="Varghese N."/>
            <person name="Submissions S."/>
        </authorList>
    </citation>
    <scope>NUCLEOTIDE SEQUENCE [LARGE SCALE GENOMIC DNA]</scope>
    <source>
        <strain evidence="4">DSM 22619</strain>
    </source>
</reference>
<evidence type="ECO:0000259" key="1">
    <source>
        <dbReference type="Pfam" id="PF22052"/>
    </source>
</evidence>
<evidence type="ECO:0008006" key="5">
    <source>
        <dbReference type="Google" id="ProtNLM"/>
    </source>
</evidence>
<feature type="domain" description="DUF6938" evidence="2">
    <location>
        <begin position="271"/>
        <end position="505"/>
    </location>
</feature>
<sequence>MTTGTDRARSAFGNVQDEATYRKAVRSKEKFLRKFGDDSKAVYHLKAADVPVISETLGVRDLVLADGSDALDIRADAEAQPLPQKTERTVPSAGGSPVVVGNIRMGFGHYRISMAMASAAHAMGYTPYWLDLASFRESTGSKVIEYQNGLYSMGSRLSQKVGAFDKLFWEPLNSEGFRKLSYNSGDQKNAELCVPLFQDLPRDVPYIGTHVWPSQAAVHAGLTHVVNAIPDNWPMALHLAEGSIHTVQTPSAYLGYHQLRGMDPSRQLRPMPKGSLVYTGHYVDHELVSNIGRDCAARRERVLGGGAVRYLISVGGAGAQQDLFASIIEHLIPYVSRGEAALFVNVGDHRDVWDGLLASVHGLSELTQIHFDDFSEVSSFTDSALDGDVTGIHAFCDADIFSAVYSSNVLMRCSDILVTKPSEFSFYPVPKLMIHRVGGHEAWGAIRAAEIGDGTYEMDDTDEVLSMIDSLQSDRDLISFMCDRIEQANAIGVYDGAYKVVELAVNGIG</sequence>
<feature type="domain" description="DUF6937" evidence="1">
    <location>
        <begin position="11"/>
        <end position="257"/>
    </location>
</feature>
<dbReference type="InterPro" id="IPR054217">
    <property type="entry name" value="DUF6937"/>
</dbReference>
<gene>
    <name evidence="3" type="ORF">SAMN04487824_101141</name>
</gene>
<dbReference type="AlphaFoldDB" id="A0A1G6HTV3"/>
<evidence type="ECO:0000313" key="3">
    <source>
        <dbReference type="EMBL" id="SDB97578.1"/>
    </source>
</evidence>
<dbReference type="Pfam" id="PF22052">
    <property type="entry name" value="DUF6937"/>
    <property type="match status" value="1"/>
</dbReference>